<dbReference type="PROSITE" id="PS51257">
    <property type="entry name" value="PROKAR_LIPOPROTEIN"/>
    <property type="match status" value="1"/>
</dbReference>
<gene>
    <name evidence="3" type="ORF">AZF04_17815</name>
</gene>
<dbReference type="STRING" id="519424.AZF04_17815"/>
<comment type="caution">
    <text evidence="3">The sequence shown here is derived from an EMBL/GenBank/DDBJ whole genome shotgun (WGS) entry which is preliminary data.</text>
</comment>
<dbReference type="AlphaFoldDB" id="A0A162EIX2"/>
<keyword evidence="4" id="KW-1185">Reference proteome</keyword>
<evidence type="ECO:0000313" key="4">
    <source>
        <dbReference type="Proteomes" id="UP000075806"/>
    </source>
</evidence>
<feature type="region of interest" description="Disordered" evidence="1">
    <location>
        <begin position="21"/>
        <end position="50"/>
    </location>
</feature>
<reference evidence="3" key="1">
    <citation type="submission" date="2016-02" db="EMBL/GenBank/DDBJ databases">
        <title>Genome sequence of Bacillus trypoxylicola KCTC 13244(T).</title>
        <authorList>
            <person name="Jeong H."/>
            <person name="Park S.-H."/>
            <person name="Choi S.-K."/>
        </authorList>
    </citation>
    <scope>NUCLEOTIDE SEQUENCE [LARGE SCALE GENOMIC DNA]</scope>
    <source>
        <strain evidence="3">KCTC 13244</strain>
    </source>
</reference>
<dbReference type="EMBL" id="LTAO01000010">
    <property type="protein sequence ID" value="KYG33017.1"/>
    <property type="molecule type" value="Genomic_DNA"/>
</dbReference>
<dbReference type="RefSeq" id="WP_061948069.1">
    <property type="nucleotide sequence ID" value="NZ_LTAO01000010.1"/>
</dbReference>
<feature type="signal peptide" evidence="2">
    <location>
        <begin position="1"/>
        <end position="19"/>
    </location>
</feature>
<feature type="compositionally biased region" description="Low complexity" evidence="1">
    <location>
        <begin position="26"/>
        <end position="45"/>
    </location>
</feature>
<dbReference type="OrthoDB" id="3078607at2"/>
<accession>A0A162EIX2</accession>
<evidence type="ECO:0000256" key="1">
    <source>
        <dbReference type="SAM" id="MobiDB-lite"/>
    </source>
</evidence>
<keyword evidence="2" id="KW-0732">Signal</keyword>
<protein>
    <recommendedName>
        <fullName evidence="5">DUF5067 domain-containing protein</fullName>
    </recommendedName>
</protein>
<organism evidence="3 4">
    <name type="scientific">Alkalihalobacillus trypoxylicola</name>
    <dbReference type="NCBI Taxonomy" id="519424"/>
    <lineage>
        <taxon>Bacteria</taxon>
        <taxon>Bacillati</taxon>
        <taxon>Bacillota</taxon>
        <taxon>Bacilli</taxon>
        <taxon>Bacillales</taxon>
        <taxon>Bacillaceae</taxon>
        <taxon>Alkalihalobacillus</taxon>
    </lineage>
</organism>
<name>A0A162EIX2_9BACI</name>
<proteinExistence type="predicted"/>
<dbReference type="Proteomes" id="UP000075806">
    <property type="component" value="Unassembled WGS sequence"/>
</dbReference>
<evidence type="ECO:0000313" key="3">
    <source>
        <dbReference type="EMBL" id="KYG33017.1"/>
    </source>
</evidence>
<evidence type="ECO:0008006" key="5">
    <source>
        <dbReference type="Google" id="ProtNLM"/>
    </source>
</evidence>
<sequence length="204" mass="21939">MKKYLLGSALLAVSITLGACGDSDDSSNSSEETTNQTEEAAETSSDNSEVDIYTAEAGDTVVDEYVGEYHFTDVINVNENFTSGPIEGVFESVKVGTFTPEDEGDTLNIVTVVATTENTSDDQATFSLFGAILTTDTGQQIDAEMGLNDGESTHIGKVNHEQYVTYNLGNETIEDINELNFHIRSTSVDNTSVGEDFTITVETN</sequence>
<feature type="chain" id="PRO_5038925778" description="DUF5067 domain-containing protein" evidence="2">
    <location>
        <begin position="20"/>
        <end position="204"/>
    </location>
</feature>
<evidence type="ECO:0000256" key="2">
    <source>
        <dbReference type="SAM" id="SignalP"/>
    </source>
</evidence>